<dbReference type="AlphaFoldDB" id="A0A974GX39"/>
<dbReference type="Proteomes" id="UP000611629">
    <property type="component" value="Unassembled WGS sequence"/>
</dbReference>
<dbReference type="Gene3D" id="1.10.260.40">
    <property type="entry name" value="lambda repressor-like DNA-binding domains"/>
    <property type="match status" value="1"/>
</dbReference>
<dbReference type="RefSeq" id="WP_179238866.1">
    <property type="nucleotide sequence ID" value="NZ_JACBNQ010000018.1"/>
</dbReference>
<dbReference type="SMART" id="SM00530">
    <property type="entry name" value="HTH_XRE"/>
    <property type="match status" value="1"/>
</dbReference>
<dbReference type="SUPFAM" id="SSF47413">
    <property type="entry name" value="lambda repressor-like DNA-binding domains"/>
    <property type="match status" value="1"/>
</dbReference>
<keyword evidence="4" id="KW-1185">Reference proteome</keyword>
<evidence type="ECO:0000259" key="2">
    <source>
        <dbReference type="PROSITE" id="PS50943"/>
    </source>
</evidence>
<dbReference type="Pfam" id="PF01381">
    <property type="entry name" value="HTH_3"/>
    <property type="match status" value="1"/>
</dbReference>
<protein>
    <submittedName>
        <fullName evidence="3">Helix-turn-helix transcriptional regulator</fullName>
    </submittedName>
</protein>
<organism evidence="3 4">
    <name type="scientific">Sedimentibacter hydroxybenzoicus DSM 7310</name>
    <dbReference type="NCBI Taxonomy" id="1123245"/>
    <lineage>
        <taxon>Bacteria</taxon>
        <taxon>Bacillati</taxon>
        <taxon>Bacillota</taxon>
        <taxon>Tissierellia</taxon>
        <taxon>Sedimentibacter</taxon>
    </lineage>
</organism>
<dbReference type="GO" id="GO:0003677">
    <property type="term" value="F:DNA binding"/>
    <property type="evidence" value="ECO:0007669"/>
    <property type="project" value="UniProtKB-KW"/>
</dbReference>
<dbReference type="InterPro" id="IPR001387">
    <property type="entry name" value="Cro/C1-type_HTH"/>
</dbReference>
<accession>A0A974GX39</accession>
<reference evidence="3" key="1">
    <citation type="submission" date="2020-07" db="EMBL/GenBank/DDBJ databases">
        <title>Genomic analysis of a strain of Sedimentibacter Hydroxybenzoicus DSM7310.</title>
        <authorList>
            <person name="Ma S."/>
        </authorList>
    </citation>
    <scope>NUCLEOTIDE SEQUENCE</scope>
    <source>
        <strain evidence="3">DSM 7310</strain>
    </source>
</reference>
<proteinExistence type="predicted"/>
<dbReference type="PANTHER" id="PTHR46558:SF11">
    <property type="entry name" value="HTH-TYPE TRANSCRIPTIONAL REGULATOR XRE"/>
    <property type="match status" value="1"/>
</dbReference>
<evidence type="ECO:0000313" key="4">
    <source>
        <dbReference type="Proteomes" id="UP000611629"/>
    </source>
</evidence>
<keyword evidence="1" id="KW-0238">DNA-binding</keyword>
<dbReference type="CDD" id="cd00093">
    <property type="entry name" value="HTH_XRE"/>
    <property type="match status" value="1"/>
</dbReference>
<sequence>MSSKISERIRYLRLKNNLTAKDLSLILGTSESAISLYENGKRKPSIELILKMADYFNVSTDFILGADKNTITDSEKIIDIDFSEVLESLIVYMNNQNTIRFDGQPLDNNMKKMFMKNVTNILDNMRFFINI</sequence>
<evidence type="ECO:0000256" key="1">
    <source>
        <dbReference type="ARBA" id="ARBA00023125"/>
    </source>
</evidence>
<gene>
    <name evidence="3" type="ORF">HZF24_13505</name>
</gene>
<dbReference type="PROSITE" id="PS50943">
    <property type="entry name" value="HTH_CROC1"/>
    <property type="match status" value="1"/>
</dbReference>
<comment type="caution">
    <text evidence="3">The sequence shown here is derived from an EMBL/GenBank/DDBJ whole genome shotgun (WGS) entry which is preliminary data.</text>
</comment>
<dbReference type="EMBL" id="JACBNQ010000018">
    <property type="protein sequence ID" value="NYB75159.1"/>
    <property type="molecule type" value="Genomic_DNA"/>
</dbReference>
<dbReference type="InterPro" id="IPR010982">
    <property type="entry name" value="Lambda_DNA-bd_dom_sf"/>
</dbReference>
<dbReference type="PANTHER" id="PTHR46558">
    <property type="entry name" value="TRACRIPTIONAL REGULATORY PROTEIN-RELATED-RELATED"/>
    <property type="match status" value="1"/>
</dbReference>
<evidence type="ECO:0000313" key="3">
    <source>
        <dbReference type="EMBL" id="NYB75159.1"/>
    </source>
</evidence>
<feature type="domain" description="HTH cro/C1-type" evidence="2">
    <location>
        <begin position="9"/>
        <end position="63"/>
    </location>
</feature>
<name>A0A974GX39_SEDHY</name>